<dbReference type="Proteomes" id="UP000516105">
    <property type="component" value="Chromosome"/>
</dbReference>
<feature type="coiled-coil region" evidence="1">
    <location>
        <begin position="43"/>
        <end position="70"/>
    </location>
</feature>
<dbReference type="EMBL" id="CP060782">
    <property type="protein sequence ID" value="QNP46796.1"/>
    <property type="molecule type" value="Genomic_DNA"/>
</dbReference>
<reference evidence="2 3" key="1">
    <citation type="submission" date="2020-08" db="EMBL/GenBank/DDBJ databases">
        <title>Genome sequence of Sphingomonas sediminicola KACC 15039T.</title>
        <authorList>
            <person name="Hyun D.-W."/>
            <person name="Bae J.-W."/>
        </authorList>
    </citation>
    <scope>NUCLEOTIDE SEQUENCE [LARGE SCALE GENOMIC DNA]</scope>
    <source>
        <strain evidence="2 3">KACC 15039</strain>
    </source>
</reference>
<organism evidence="2 3">
    <name type="scientific">Sphingomonas sediminicola</name>
    <dbReference type="NCBI Taxonomy" id="386874"/>
    <lineage>
        <taxon>Bacteria</taxon>
        <taxon>Pseudomonadati</taxon>
        <taxon>Pseudomonadota</taxon>
        <taxon>Alphaproteobacteria</taxon>
        <taxon>Sphingomonadales</taxon>
        <taxon>Sphingomonadaceae</taxon>
        <taxon>Sphingomonas</taxon>
    </lineage>
</organism>
<evidence type="ECO:0000313" key="3">
    <source>
        <dbReference type="Proteomes" id="UP000516105"/>
    </source>
</evidence>
<protein>
    <submittedName>
        <fullName evidence="2">Uncharacterized protein</fullName>
    </submittedName>
</protein>
<accession>A0ABX6TAB7</accession>
<name>A0ABX6TAB7_9SPHN</name>
<sequence>MFWMLIFSLALAFIVAGVVLNLLKVQAGFTAPDQAERLSEREMDAIRAENVELKHRIAELTERLTVLERIATDPAERVSREIEELR</sequence>
<evidence type="ECO:0000256" key="1">
    <source>
        <dbReference type="SAM" id="Coils"/>
    </source>
</evidence>
<keyword evidence="3" id="KW-1185">Reference proteome</keyword>
<keyword evidence="1" id="KW-0175">Coiled coil</keyword>
<proteinExistence type="predicted"/>
<gene>
    <name evidence="2" type="ORF">H9L14_07040</name>
</gene>
<evidence type="ECO:0000313" key="2">
    <source>
        <dbReference type="EMBL" id="QNP46796.1"/>
    </source>
</evidence>
<dbReference type="RefSeq" id="WP_187709749.1">
    <property type="nucleotide sequence ID" value="NZ_CP060782.1"/>
</dbReference>